<feature type="signal peptide" evidence="1">
    <location>
        <begin position="1"/>
        <end position="18"/>
    </location>
</feature>
<keyword evidence="2" id="KW-1185">Reference proteome</keyword>
<keyword evidence="1" id="KW-0732">Signal</keyword>
<reference evidence="3" key="1">
    <citation type="submission" date="2022-11" db="UniProtKB">
        <authorList>
            <consortium name="WormBaseParasite"/>
        </authorList>
    </citation>
    <scope>IDENTIFICATION</scope>
</reference>
<evidence type="ECO:0000313" key="2">
    <source>
        <dbReference type="Proteomes" id="UP000887572"/>
    </source>
</evidence>
<sequence>MSFFFTLLAFSLFAVCSGINCKVGYMSTIHFDPIFKAEMKQCNGDKQEHRCFSAVCTTASTPHGRAIVWGCLADADMRICKTGSDNIYLAEKLASNLDLVDHMPDLLCGQCQSSAYGEEMGNKADRFRDAETERHWHVSMNSPR</sequence>
<name>A0A914HVQ4_GLORO</name>
<dbReference type="AlphaFoldDB" id="A0A914HVQ4"/>
<proteinExistence type="predicted"/>
<evidence type="ECO:0000313" key="3">
    <source>
        <dbReference type="WBParaSite" id="Gr19_v10_g4429.t1"/>
    </source>
</evidence>
<protein>
    <submittedName>
        <fullName evidence="3">Secreted protein</fullName>
    </submittedName>
</protein>
<feature type="chain" id="PRO_5037180139" evidence="1">
    <location>
        <begin position="19"/>
        <end position="144"/>
    </location>
</feature>
<dbReference type="Proteomes" id="UP000887572">
    <property type="component" value="Unplaced"/>
</dbReference>
<organism evidence="2 3">
    <name type="scientific">Globodera rostochiensis</name>
    <name type="common">Golden nematode worm</name>
    <name type="synonym">Heterodera rostochiensis</name>
    <dbReference type="NCBI Taxonomy" id="31243"/>
    <lineage>
        <taxon>Eukaryota</taxon>
        <taxon>Metazoa</taxon>
        <taxon>Ecdysozoa</taxon>
        <taxon>Nematoda</taxon>
        <taxon>Chromadorea</taxon>
        <taxon>Rhabditida</taxon>
        <taxon>Tylenchina</taxon>
        <taxon>Tylenchomorpha</taxon>
        <taxon>Tylenchoidea</taxon>
        <taxon>Heteroderidae</taxon>
        <taxon>Heteroderinae</taxon>
        <taxon>Globodera</taxon>
    </lineage>
</organism>
<accession>A0A914HVQ4</accession>
<evidence type="ECO:0000256" key="1">
    <source>
        <dbReference type="SAM" id="SignalP"/>
    </source>
</evidence>
<dbReference type="WBParaSite" id="Gr19_v10_g4429.t1">
    <property type="protein sequence ID" value="Gr19_v10_g4429.t1"/>
    <property type="gene ID" value="Gr19_v10_g4429"/>
</dbReference>